<feature type="chain" id="PRO_5043889069" description="Conidiation-specific protein 13" evidence="1">
    <location>
        <begin position="20"/>
        <end position="289"/>
    </location>
</feature>
<evidence type="ECO:0000313" key="2">
    <source>
        <dbReference type="EMBL" id="KAK6531680.1"/>
    </source>
</evidence>
<keyword evidence="1" id="KW-0732">Signal</keyword>
<dbReference type="AlphaFoldDB" id="A0AAV9X193"/>
<comment type="caution">
    <text evidence="2">The sequence shown here is derived from an EMBL/GenBank/DDBJ whole genome shotgun (WGS) entry which is preliminary data.</text>
</comment>
<sequence length="289" mass="31226">MLLPNTIALAILGVVGVQAAVRSEVAYPNGLHQPFDPGFEKYTSPAKHTIKKWTNGEIPSGCKTRFNELKINLANTEVYDVTYATGCKAPWVMCRATNAQLDINTMANLFGRLPLHMRAVVRHSIAVPQSSCSALSYTDIGDTVYYGNCNTPSVWIHETGHQMDAMLKPASAESGTQAWKSAISADSCVPDSYANVNDVEDFAQNTVVALYRSIHGSIPTPSHPGCFSHQQTLILNKYKTRYFTYGGMCNGKVPPSKPVPKSANDAAELAATDGKVVVGPCHFNLTGSD</sequence>
<dbReference type="EMBL" id="JAVHJO010000012">
    <property type="protein sequence ID" value="KAK6531680.1"/>
    <property type="molecule type" value="Genomic_DNA"/>
</dbReference>
<organism evidence="2 3">
    <name type="scientific">Orbilia ellipsospora</name>
    <dbReference type="NCBI Taxonomy" id="2528407"/>
    <lineage>
        <taxon>Eukaryota</taxon>
        <taxon>Fungi</taxon>
        <taxon>Dikarya</taxon>
        <taxon>Ascomycota</taxon>
        <taxon>Pezizomycotina</taxon>
        <taxon>Orbiliomycetes</taxon>
        <taxon>Orbiliales</taxon>
        <taxon>Orbiliaceae</taxon>
        <taxon>Orbilia</taxon>
    </lineage>
</organism>
<proteinExistence type="predicted"/>
<evidence type="ECO:0000313" key="3">
    <source>
        <dbReference type="Proteomes" id="UP001365542"/>
    </source>
</evidence>
<feature type="signal peptide" evidence="1">
    <location>
        <begin position="1"/>
        <end position="19"/>
    </location>
</feature>
<name>A0AAV9X193_9PEZI</name>
<protein>
    <recommendedName>
        <fullName evidence="4">Conidiation-specific protein 13</fullName>
    </recommendedName>
</protein>
<accession>A0AAV9X193</accession>
<evidence type="ECO:0008006" key="4">
    <source>
        <dbReference type="Google" id="ProtNLM"/>
    </source>
</evidence>
<dbReference type="Proteomes" id="UP001365542">
    <property type="component" value="Unassembled WGS sequence"/>
</dbReference>
<gene>
    <name evidence="2" type="ORF">TWF694_002856</name>
</gene>
<dbReference type="SUPFAM" id="SSF55486">
    <property type="entry name" value="Metalloproteases ('zincins'), catalytic domain"/>
    <property type="match status" value="1"/>
</dbReference>
<reference evidence="2 3" key="1">
    <citation type="submission" date="2019-10" db="EMBL/GenBank/DDBJ databases">
        <authorList>
            <person name="Palmer J.M."/>
        </authorList>
    </citation>
    <scope>NUCLEOTIDE SEQUENCE [LARGE SCALE GENOMIC DNA]</scope>
    <source>
        <strain evidence="2 3">TWF694</strain>
    </source>
</reference>
<keyword evidence="3" id="KW-1185">Reference proteome</keyword>
<evidence type="ECO:0000256" key="1">
    <source>
        <dbReference type="SAM" id="SignalP"/>
    </source>
</evidence>